<sequence length="322" mass="37208">MEYIKELSNNTLKELKFQHYSKILIILFISISLFSIWNLYSQKLTAEYNYKLYLQSVDKYANTDESLKEALNSPIDVQSLEGEDNTNGEIVSNIVRYDYESVASSVNNLKMERIGSITLEWLTFVFFPFFFGMFGIYIGTYDLKYKTIKIKAVQQNFFLLLFSKQLSMYLSAIIILSSSLLVSYVTGSIFLKMLSDRIPFSEFQLNIQTPDDNMFLQFLLSLSVAIIYSTLGFYLGLLFKGIIGPTILLISYNFILPVFGEYDLRNLIAVLAHKIFSFTGNFKLFEPKDVSTTLVFSLLFFIGTIFTIFIYKISEKRSKYVI</sequence>
<keyword evidence="1" id="KW-1133">Transmembrane helix</keyword>
<evidence type="ECO:0000313" key="2">
    <source>
        <dbReference type="EMBL" id="MEC0275313.1"/>
    </source>
</evidence>
<dbReference type="EMBL" id="JARNBH010000019">
    <property type="protein sequence ID" value="MEC0275313.1"/>
    <property type="molecule type" value="Genomic_DNA"/>
</dbReference>
<gene>
    <name evidence="2" type="ORF">P4706_19865</name>
</gene>
<reference evidence="2 3" key="1">
    <citation type="submission" date="2023-03" db="EMBL/GenBank/DDBJ databases">
        <title>Bacillus Genome Sequencing.</title>
        <authorList>
            <person name="Dunlap C."/>
        </authorList>
    </citation>
    <scope>NUCLEOTIDE SEQUENCE [LARGE SCALE GENOMIC DNA]</scope>
    <source>
        <strain evidence="2 3">B-41290</strain>
    </source>
</reference>
<feature type="transmembrane region" description="Helical" evidence="1">
    <location>
        <begin position="215"/>
        <end position="236"/>
    </location>
</feature>
<feature type="transmembrane region" description="Helical" evidence="1">
    <location>
        <begin position="291"/>
        <end position="311"/>
    </location>
</feature>
<accession>A0AAW9NA98</accession>
<organism evidence="2 3">
    <name type="scientific">Peribacillus castrilensis</name>
    <dbReference type="NCBI Taxonomy" id="2897690"/>
    <lineage>
        <taxon>Bacteria</taxon>
        <taxon>Bacillati</taxon>
        <taxon>Bacillota</taxon>
        <taxon>Bacilli</taxon>
        <taxon>Bacillales</taxon>
        <taxon>Bacillaceae</taxon>
        <taxon>Peribacillus</taxon>
    </lineage>
</organism>
<comment type="caution">
    <text evidence="2">The sequence shown here is derived from an EMBL/GenBank/DDBJ whole genome shotgun (WGS) entry which is preliminary data.</text>
</comment>
<dbReference type="RefSeq" id="WP_367407512.1">
    <property type="nucleotide sequence ID" value="NZ_JARNBH010000019.1"/>
</dbReference>
<protein>
    <recommendedName>
        <fullName evidence="4">ABC-2 family transporter protein</fullName>
    </recommendedName>
</protein>
<feature type="transmembrane region" description="Helical" evidence="1">
    <location>
        <begin position="119"/>
        <end position="138"/>
    </location>
</feature>
<evidence type="ECO:0008006" key="4">
    <source>
        <dbReference type="Google" id="ProtNLM"/>
    </source>
</evidence>
<dbReference type="AlphaFoldDB" id="A0AAW9NA98"/>
<keyword evidence="1" id="KW-0812">Transmembrane</keyword>
<evidence type="ECO:0000256" key="1">
    <source>
        <dbReference type="SAM" id="Phobius"/>
    </source>
</evidence>
<feature type="transmembrane region" description="Helical" evidence="1">
    <location>
        <begin position="168"/>
        <end position="194"/>
    </location>
</feature>
<evidence type="ECO:0000313" key="3">
    <source>
        <dbReference type="Proteomes" id="UP001307168"/>
    </source>
</evidence>
<proteinExistence type="predicted"/>
<dbReference type="Proteomes" id="UP001307168">
    <property type="component" value="Unassembled WGS sequence"/>
</dbReference>
<keyword evidence="1" id="KW-0472">Membrane</keyword>
<name>A0AAW9NA98_9BACI</name>
<feature type="transmembrane region" description="Helical" evidence="1">
    <location>
        <begin position="20"/>
        <end position="40"/>
    </location>
</feature>
<keyword evidence="3" id="KW-1185">Reference proteome</keyword>
<feature type="transmembrane region" description="Helical" evidence="1">
    <location>
        <begin position="242"/>
        <end position="260"/>
    </location>
</feature>